<dbReference type="FunFam" id="3.40.50.1000:FF:000029">
    <property type="entry name" value="3-deoxy-D-manno-octulosonate 8-phosphate phosphatase KdsC"/>
    <property type="match status" value="1"/>
</dbReference>
<evidence type="ECO:0000256" key="7">
    <source>
        <dbReference type="ARBA" id="ARBA00022723"/>
    </source>
</evidence>
<comment type="function">
    <text evidence="11">Catalyzes the hydrolysis of 3-deoxy-D-manno-octulosonate 8-phosphate (KDO 8-P) to 3-deoxy-D-manno-octulosonate (KDO) and inorganic phosphate.</text>
</comment>
<dbReference type="EC" id="3.1.3.45" evidence="5 11"/>
<comment type="cofactor">
    <cofactor evidence="2 11 12">
        <name>Mg(2+)</name>
        <dbReference type="ChEBI" id="CHEBI:18420"/>
    </cofactor>
</comment>
<dbReference type="CDD" id="cd01630">
    <property type="entry name" value="HAD_KDO-like"/>
    <property type="match status" value="1"/>
</dbReference>
<keyword evidence="11" id="KW-0448">Lipopolysaccharide biosynthesis</keyword>
<dbReference type="KEGG" id="tig:THII_1258"/>
<dbReference type="InterPro" id="IPR010023">
    <property type="entry name" value="KdsC_fam"/>
</dbReference>
<evidence type="ECO:0000256" key="12">
    <source>
        <dbReference type="PIRSR" id="PIRSR006118-2"/>
    </source>
</evidence>
<protein>
    <recommendedName>
        <fullName evidence="6 11">3-deoxy-D-manno-octulosonate 8-phosphate phosphatase KdsC</fullName>
        <ecNumber evidence="5 11">3.1.3.45</ecNumber>
    </recommendedName>
    <alternativeName>
        <fullName evidence="10 11">KDO 8-P phosphatase</fullName>
    </alternativeName>
</protein>
<dbReference type="HOGENOM" id="CLU_106694_0_1_6"/>
<dbReference type="GO" id="GO:0046872">
    <property type="term" value="F:metal ion binding"/>
    <property type="evidence" value="ECO:0007669"/>
    <property type="project" value="UniProtKB-UniRule"/>
</dbReference>
<evidence type="ECO:0000256" key="10">
    <source>
        <dbReference type="ARBA" id="ARBA00031051"/>
    </source>
</evidence>
<keyword evidence="7 11" id="KW-0479">Metal-binding</keyword>
<comment type="catalytic activity">
    <reaction evidence="1 11">
        <text>3-deoxy-alpha-D-manno-2-octulosonate-8-phosphate + H2O = 3-deoxy-alpha-D-manno-oct-2-ulosonate + phosphate</text>
        <dbReference type="Rhea" id="RHEA:11500"/>
        <dbReference type="ChEBI" id="CHEBI:15377"/>
        <dbReference type="ChEBI" id="CHEBI:43474"/>
        <dbReference type="ChEBI" id="CHEBI:85985"/>
        <dbReference type="ChEBI" id="CHEBI:85986"/>
        <dbReference type="EC" id="3.1.3.45"/>
    </reaction>
</comment>
<organism evidence="13 14">
    <name type="scientific">Thioploca ingrica</name>
    <dbReference type="NCBI Taxonomy" id="40754"/>
    <lineage>
        <taxon>Bacteria</taxon>
        <taxon>Pseudomonadati</taxon>
        <taxon>Pseudomonadota</taxon>
        <taxon>Gammaproteobacteria</taxon>
        <taxon>Thiotrichales</taxon>
        <taxon>Thiotrichaceae</taxon>
        <taxon>Thioploca</taxon>
    </lineage>
</organism>
<dbReference type="Proteomes" id="UP000031623">
    <property type="component" value="Chromosome"/>
</dbReference>
<dbReference type="NCBIfam" id="TIGR01670">
    <property type="entry name" value="KdsC-phosphatas"/>
    <property type="match status" value="1"/>
</dbReference>
<dbReference type="AlphaFoldDB" id="A0A090AKJ3"/>
<dbReference type="SUPFAM" id="SSF56784">
    <property type="entry name" value="HAD-like"/>
    <property type="match status" value="1"/>
</dbReference>
<dbReference type="SFLD" id="SFLDG01138">
    <property type="entry name" value="C1.6.2:_Deoxy-d-mannose-octulo"/>
    <property type="match status" value="1"/>
</dbReference>
<evidence type="ECO:0000313" key="14">
    <source>
        <dbReference type="Proteomes" id="UP000031623"/>
    </source>
</evidence>
<sequence>MKLVWEKAALVRLVIFDVDGVLTDGRLYLDNKGEEYKAFYAPDGLGMTMLQASGVSIAIITARRSEVVTHRMQFLGIKYVYQGQADKVMAFNQLCQQLPLEPQQIAYVGDDMNDIAVMSRVGLAIAVANAHALVVKQAHWQTQAKGGQGAAREVCELIMQAQGTWTTQLGQYGIINPE</sequence>
<reference evidence="13 14" key="1">
    <citation type="journal article" date="2014" name="ISME J.">
        <title>Ecophysiology of Thioploca ingrica as revealed by the complete genome sequence supplemented with proteomic evidence.</title>
        <authorList>
            <person name="Kojima H."/>
            <person name="Ogura Y."/>
            <person name="Yamamoto N."/>
            <person name="Togashi T."/>
            <person name="Mori H."/>
            <person name="Watanabe T."/>
            <person name="Nemoto F."/>
            <person name="Kurokawa K."/>
            <person name="Hayashi T."/>
            <person name="Fukui M."/>
        </authorList>
    </citation>
    <scope>NUCLEOTIDE SEQUENCE [LARGE SCALE GENOMIC DNA]</scope>
</reference>
<keyword evidence="14" id="KW-1185">Reference proteome</keyword>
<dbReference type="InterPro" id="IPR006549">
    <property type="entry name" value="HAD-SF_hydro_IIIA"/>
</dbReference>
<gene>
    <name evidence="13" type="ORF">THII_1258</name>
</gene>
<feature type="binding site" evidence="12">
    <location>
        <position position="17"/>
    </location>
    <ligand>
        <name>Mg(2+)</name>
        <dbReference type="ChEBI" id="CHEBI:18420"/>
    </ligand>
</feature>
<evidence type="ECO:0000256" key="6">
    <source>
        <dbReference type="ARBA" id="ARBA00020092"/>
    </source>
</evidence>
<evidence type="ECO:0000256" key="11">
    <source>
        <dbReference type="PIRNR" id="PIRNR006118"/>
    </source>
</evidence>
<evidence type="ECO:0000256" key="3">
    <source>
        <dbReference type="ARBA" id="ARBA00005893"/>
    </source>
</evidence>
<dbReference type="PANTHER" id="PTHR21485:SF3">
    <property type="entry name" value="N-ACYLNEURAMINATE CYTIDYLYLTRANSFERASE"/>
    <property type="match status" value="1"/>
</dbReference>
<evidence type="ECO:0000256" key="1">
    <source>
        <dbReference type="ARBA" id="ARBA00000898"/>
    </source>
</evidence>
<dbReference type="NCBIfam" id="NF007019">
    <property type="entry name" value="PRK09484.1"/>
    <property type="match status" value="1"/>
</dbReference>
<name>A0A090AKJ3_9GAMM</name>
<dbReference type="STRING" id="40754.THII_1258"/>
<feature type="binding site" evidence="12">
    <location>
        <position position="110"/>
    </location>
    <ligand>
        <name>Mg(2+)</name>
        <dbReference type="ChEBI" id="CHEBI:18420"/>
    </ligand>
</feature>
<dbReference type="GO" id="GO:0008781">
    <property type="term" value="F:N-acylneuraminate cytidylyltransferase activity"/>
    <property type="evidence" value="ECO:0007669"/>
    <property type="project" value="TreeGrafter"/>
</dbReference>
<evidence type="ECO:0000313" key="13">
    <source>
        <dbReference type="EMBL" id="BAP55555.1"/>
    </source>
</evidence>
<keyword evidence="9 11" id="KW-0460">Magnesium</keyword>
<dbReference type="GO" id="GO:0009103">
    <property type="term" value="P:lipopolysaccharide biosynthetic process"/>
    <property type="evidence" value="ECO:0007669"/>
    <property type="project" value="UniProtKB-UniRule"/>
</dbReference>
<keyword evidence="8 11" id="KW-0378">Hydrolase</keyword>
<evidence type="ECO:0000256" key="2">
    <source>
        <dbReference type="ARBA" id="ARBA00001946"/>
    </source>
</evidence>
<comment type="subunit">
    <text evidence="4 11">Homotetramer.</text>
</comment>
<feature type="binding site" evidence="12">
    <location>
        <position position="19"/>
    </location>
    <ligand>
        <name>substrate</name>
    </ligand>
</feature>
<dbReference type="InterPro" id="IPR036412">
    <property type="entry name" value="HAD-like_sf"/>
</dbReference>
<dbReference type="GO" id="GO:0019143">
    <property type="term" value="F:3-deoxy-manno-octulosonate-8-phosphatase activity"/>
    <property type="evidence" value="ECO:0007669"/>
    <property type="project" value="UniProtKB-UniRule"/>
</dbReference>
<dbReference type="NCBIfam" id="TIGR01662">
    <property type="entry name" value="HAD-SF-IIIA"/>
    <property type="match status" value="1"/>
</dbReference>
<dbReference type="InterPro" id="IPR023214">
    <property type="entry name" value="HAD_sf"/>
</dbReference>
<dbReference type="SFLD" id="SFLDG01136">
    <property type="entry name" value="C1.6:_Phosphoserine_Phosphatas"/>
    <property type="match status" value="1"/>
</dbReference>
<dbReference type="PANTHER" id="PTHR21485">
    <property type="entry name" value="HAD SUPERFAMILY MEMBERS CMAS AND KDSC"/>
    <property type="match status" value="1"/>
</dbReference>
<proteinExistence type="inferred from homology"/>
<accession>A0A090AKJ3</accession>
<dbReference type="PIRSF" id="PIRSF006118">
    <property type="entry name" value="KDO8-P_Ptase"/>
    <property type="match status" value="1"/>
</dbReference>
<evidence type="ECO:0000256" key="5">
    <source>
        <dbReference type="ARBA" id="ARBA00013066"/>
    </source>
</evidence>
<dbReference type="InterPro" id="IPR050793">
    <property type="entry name" value="CMP-NeuNAc_synthase"/>
</dbReference>
<dbReference type="SFLD" id="SFLDS00003">
    <property type="entry name" value="Haloacid_Dehalogenase"/>
    <property type="match status" value="1"/>
</dbReference>
<dbReference type="Gene3D" id="3.40.50.1000">
    <property type="entry name" value="HAD superfamily/HAD-like"/>
    <property type="match status" value="1"/>
</dbReference>
<comment type="similarity">
    <text evidence="3 11">Belongs to the KdsC family.</text>
</comment>
<evidence type="ECO:0000256" key="9">
    <source>
        <dbReference type="ARBA" id="ARBA00022842"/>
    </source>
</evidence>
<dbReference type="Pfam" id="PF08282">
    <property type="entry name" value="Hydrolase_3"/>
    <property type="match status" value="1"/>
</dbReference>
<evidence type="ECO:0000256" key="8">
    <source>
        <dbReference type="ARBA" id="ARBA00022801"/>
    </source>
</evidence>
<evidence type="ECO:0000256" key="4">
    <source>
        <dbReference type="ARBA" id="ARBA00011881"/>
    </source>
</evidence>
<dbReference type="OrthoDB" id="9805604at2"/>
<dbReference type="EMBL" id="AP014633">
    <property type="protein sequence ID" value="BAP55555.1"/>
    <property type="molecule type" value="Genomic_DNA"/>
</dbReference>